<feature type="signal peptide" evidence="9">
    <location>
        <begin position="1"/>
        <end position="19"/>
    </location>
</feature>
<dbReference type="InterPro" id="IPR045032">
    <property type="entry name" value="PEL"/>
</dbReference>
<dbReference type="InterPro" id="IPR002022">
    <property type="entry name" value="Pec_lyase"/>
</dbReference>
<comment type="subcellular location">
    <subcellularLocation>
        <location evidence="1 8">Secreted</location>
    </subcellularLocation>
</comment>
<feature type="domain" description="Pectate lyase" evidence="10">
    <location>
        <begin position="94"/>
        <end position="297"/>
    </location>
</feature>
<evidence type="ECO:0000256" key="9">
    <source>
        <dbReference type="SAM" id="SignalP"/>
    </source>
</evidence>
<dbReference type="EMBL" id="FJOF01000004">
    <property type="protein sequence ID" value="CZR40450.1"/>
    <property type="molecule type" value="Genomic_DNA"/>
</dbReference>
<evidence type="ECO:0000256" key="5">
    <source>
        <dbReference type="ARBA" id="ARBA00023239"/>
    </source>
</evidence>
<evidence type="ECO:0000256" key="8">
    <source>
        <dbReference type="RuleBase" id="RU361173"/>
    </source>
</evidence>
<feature type="chain" id="PRO_5013176968" description="pectin lyase" evidence="9">
    <location>
        <begin position="20"/>
        <end position="375"/>
    </location>
</feature>
<dbReference type="Pfam" id="PF00544">
    <property type="entry name" value="Pectate_lyase_4"/>
    <property type="match status" value="1"/>
</dbReference>
<evidence type="ECO:0000259" key="10">
    <source>
        <dbReference type="SMART" id="SM00656"/>
    </source>
</evidence>
<accession>A0A1L7VL97</accession>
<keyword evidence="12" id="KW-1185">Reference proteome</keyword>
<dbReference type="GO" id="GO:0000272">
    <property type="term" value="P:polysaccharide catabolic process"/>
    <property type="evidence" value="ECO:0007669"/>
    <property type="project" value="UniProtKB-KW"/>
</dbReference>
<proteinExistence type="inferred from homology"/>
<keyword evidence="5 8" id="KW-0456">Lyase</keyword>
<dbReference type="Gene3D" id="2.160.20.10">
    <property type="entry name" value="Single-stranded right-handed beta-helix, Pectin lyase-like"/>
    <property type="match status" value="1"/>
</dbReference>
<reference evidence="12" key="1">
    <citation type="journal article" date="2016" name="Genome Biol. Evol.">
        <title>Comparative 'omics' of the Fusarium fujikuroi species complex highlights differences in genetic potential and metabolite synthesis.</title>
        <authorList>
            <person name="Niehaus E.-M."/>
            <person name="Muensterkoetter M."/>
            <person name="Proctor R.H."/>
            <person name="Brown D.W."/>
            <person name="Sharon A."/>
            <person name="Idan Y."/>
            <person name="Oren-Young L."/>
            <person name="Sieber C.M."/>
            <person name="Novak O."/>
            <person name="Pencik A."/>
            <person name="Tarkowska D."/>
            <person name="Hromadova K."/>
            <person name="Freeman S."/>
            <person name="Maymon M."/>
            <person name="Elazar M."/>
            <person name="Youssef S.A."/>
            <person name="El-Shabrawy E.S.M."/>
            <person name="Shalaby A.B.A."/>
            <person name="Houterman P."/>
            <person name="Brock N.L."/>
            <person name="Burkhardt I."/>
            <person name="Tsavkelova E.A."/>
            <person name="Dickschat J.S."/>
            <person name="Galuszka P."/>
            <person name="Gueldener U."/>
            <person name="Tudzynski B."/>
        </authorList>
    </citation>
    <scope>NUCLEOTIDE SEQUENCE [LARGE SCALE GENOMIC DNA]</scope>
    <source>
        <strain evidence="12">ET1</strain>
    </source>
</reference>
<dbReference type="PANTHER" id="PTHR31683">
    <property type="entry name" value="PECTATE LYASE 18-RELATED"/>
    <property type="match status" value="1"/>
</dbReference>
<evidence type="ECO:0000256" key="7">
    <source>
        <dbReference type="ARBA" id="ARBA00039082"/>
    </source>
</evidence>
<evidence type="ECO:0000256" key="3">
    <source>
        <dbReference type="ARBA" id="ARBA00022525"/>
    </source>
</evidence>
<sequence>MKFTLCLSALTVLFTSVTAQKVSGAAQGFAQGVTGGGSAAAVTPKNIQELVTYLTDKTPRVIVLDRTYDFIGSEGTVKEKGCAPWKTGAGCQLAINAAGNWCGNNPKVDVTYSKAGTSGINVASDKTIIGVGNKGIIKGKGLRFVNVKNIIVQNIHITNLNPQYVWGGDAFTFSGTSKIWVDHCTTSLLGRQHYVFGRDKSTGITLSNNHIDGHTQWSAGCDGYHYWTIEMVGQGDQITLQNNLIEHTSGRGPALSATTFLHAVNNVWRDINGHAIEGDTAGKGLFEGNVFQNVKQVVVPDFKGQLNSCPDSAAASATQQYLGRVCQGNIFTSSGAFNRKDTGFMSEFKGLPIARSTQATTAQSKVPGNAGFGRI</sequence>
<evidence type="ECO:0000313" key="11">
    <source>
        <dbReference type="EMBL" id="CZR40450.1"/>
    </source>
</evidence>
<dbReference type="GO" id="GO:0030570">
    <property type="term" value="F:pectate lyase activity"/>
    <property type="evidence" value="ECO:0007669"/>
    <property type="project" value="InterPro"/>
</dbReference>
<organism evidence="11 12">
    <name type="scientific">Fusarium proliferatum (strain ET1)</name>
    <name type="common">Orchid endophyte fungus</name>
    <dbReference type="NCBI Taxonomy" id="1227346"/>
    <lineage>
        <taxon>Eukaryota</taxon>
        <taxon>Fungi</taxon>
        <taxon>Dikarya</taxon>
        <taxon>Ascomycota</taxon>
        <taxon>Pezizomycotina</taxon>
        <taxon>Sordariomycetes</taxon>
        <taxon>Hypocreomycetidae</taxon>
        <taxon>Hypocreales</taxon>
        <taxon>Nectriaceae</taxon>
        <taxon>Fusarium</taxon>
        <taxon>Fusarium fujikuroi species complex</taxon>
    </lineage>
</organism>
<dbReference type="EC" id="4.2.2.10" evidence="7"/>
<keyword evidence="8" id="KW-0624">Polysaccharide degradation</keyword>
<dbReference type="RefSeq" id="XP_031081043.1">
    <property type="nucleotide sequence ID" value="XM_031230958.1"/>
</dbReference>
<dbReference type="PANTHER" id="PTHR31683:SF16">
    <property type="entry name" value="PECTIN LYASE A-RELATED"/>
    <property type="match status" value="1"/>
</dbReference>
<dbReference type="VEuPathDB" id="FungiDB:FPRO_05350"/>
<dbReference type="SMART" id="SM00656">
    <property type="entry name" value="Amb_all"/>
    <property type="match status" value="1"/>
</dbReference>
<name>A0A1L7VL97_FUSPR</name>
<keyword evidence="3 8" id="KW-0964">Secreted</keyword>
<comment type="catalytic activity">
    <reaction evidence="6">
        <text>Eliminative cleavage of (1-&gt;4)-alpha-D-galacturonan methyl ester to give oligosaccharides with 4-deoxy-6-O-methyl-alpha-D-galact-4-enuronosyl groups at their non-reducing ends.</text>
        <dbReference type="EC" id="4.2.2.10"/>
    </reaction>
</comment>
<dbReference type="InterPro" id="IPR012334">
    <property type="entry name" value="Pectin_lyas_fold"/>
</dbReference>
<evidence type="ECO:0000256" key="2">
    <source>
        <dbReference type="ARBA" id="ARBA00010980"/>
    </source>
</evidence>
<dbReference type="Proteomes" id="UP000183971">
    <property type="component" value="Unassembled WGS sequence"/>
</dbReference>
<dbReference type="GO" id="GO:0047490">
    <property type="term" value="F:pectin lyase activity"/>
    <property type="evidence" value="ECO:0007669"/>
    <property type="project" value="UniProtKB-EC"/>
</dbReference>
<evidence type="ECO:0000256" key="1">
    <source>
        <dbReference type="ARBA" id="ARBA00004613"/>
    </source>
</evidence>
<comment type="similarity">
    <text evidence="2 8">Belongs to the polysaccharide lyase 1 family.</text>
</comment>
<keyword evidence="4 9" id="KW-0732">Signal</keyword>
<keyword evidence="8" id="KW-0119">Carbohydrate metabolism</keyword>
<dbReference type="InterPro" id="IPR011050">
    <property type="entry name" value="Pectin_lyase_fold/virulence"/>
</dbReference>
<evidence type="ECO:0000256" key="4">
    <source>
        <dbReference type="ARBA" id="ARBA00022729"/>
    </source>
</evidence>
<evidence type="ECO:0000256" key="6">
    <source>
        <dbReference type="ARBA" id="ARBA00036818"/>
    </source>
</evidence>
<dbReference type="GO" id="GO:0005576">
    <property type="term" value="C:extracellular region"/>
    <property type="evidence" value="ECO:0007669"/>
    <property type="project" value="UniProtKB-SubCell"/>
</dbReference>
<evidence type="ECO:0000313" key="12">
    <source>
        <dbReference type="Proteomes" id="UP000183971"/>
    </source>
</evidence>
<dbReference type="SUPFAM" id="SSF51126">
    <property type="entry name" value="Pectin lyase-like"/>
    <property type="match status" value="1"/>
</dbReference>
<comment type="caution">
    <text evidence="11">The sequence shown here is derived from an EMBL/GenBank/DDBJ whole genome shotgun (WGS) entry which is preliminary data.</text>
</comment>
<protein>
    <recommendedName>
        <fullName evidence="7">pectin lyase</fullName>
        <ecNumber evidence="7">4.2.2.10</ecNumber>
    </recommendedName>
</protein>
<dbReference type="GeneID" id="42050231"/>
<gene>
    <name evidence="11" type="ORF">FPRO_05350</name>
</gene>
<dbReference type="FunFam" id="2.160.20.10:FF:000003">
    <property type="entry name" value="Pectin lyase F"/>
    <property type="match status" value="1"/>
</dbReference>
<dbReference type="AlphaFoldDB" id="A0A1L7VL97"/>